<dbReference type="Proteomes" id="UP000704712">
    <property type="component" value="Unassembled WGS sequence"/>
</dbReference>
<dbReference type="AlphaFoldDB" id="A0A8S9V8Z7"/>
<gene>
    <name evidence="1" type="ORF">GN958_ATG01422</name>
</gene>
<name>A0A8S9V8Z7_PHYIN</name>
<sequence length="67" mass="7119">MSGVMPAFSASCPSRPVVLTKPTVPPFGSVAKAKLHQRIWLRLLQHHKASAVTSVPPAASKATSTER</sequence>
<reference evidence="1" key="1">
    <citation type="submission" date="2020-03" db="EMBL/GenBank/DDBJ databases">
        <title>Hybrid Assembly of Korean Phytophthora infestans isolates.</title>
        <authorList>
            <person name="Prokchorchik M."/>
            <person name="Lee Y."/>
            <person name="Seo J."/>
            <person name="Cho J.-H."/>
            <person name="Park Y.-E."/>
            <person name="Jang D.-C."/>
            <person name="Im J.-S."/>
            <person name="Choi J.-G."/>
            <person name="Park H.-J."/>
            <person name="Lee G.-B."/>
            <person name="Lee Y.-G."/>
            <person name="Hong S.-Y."/>
            <person name="Cho K."/>
            <person name="Sohn K.H."/>
        </authorList>
    </citation>
    <scope>NUCLEOTIDE SEQUENCE</scope>
    <source>
        <strain evidence="1">KR_2_A2</strain>
    </source>
</reference>
<evidence type="ECO:0000313" key="1">
    <source>
        <dbReference type="EMBL" id="KAF4149450.1"/>
    </source>
</evidence>
<comment type="caution">
    <text evidence="1">The sequence shown here is derived from an EMBL/GenBank/DDBJ whole genome shotgun (WGS) entry which is preliminary data.</text>
</comment>
<dbReference type="EMBL" id="JAACNO010000176">
    <property type="protein sequence ID" value="KAF4149450.1"/>
    <property type="molecule type" value="Genomic_DNA"/>
</dbReference>
<accession>A0A8S9V8Z7</accession>
<proteinExistence type="predicted"/>
<organism evidence="1 2">
    <name type="scientific">Phytophthora infestans</name>
    <name type="common">Potato late blight agent</name>
    <name type="synonym">Botrytis infestans</name>
    <dbReference type="NCBI Taxonomy" id="4787"/>
    <lineage>
        <taxon>Eukaryota</taxon>
        <taxon>Sar</taxon>
        <taxon>Stramenopiles</taxon>
        <taxon>Oomycota</taxon>
        <taxon>Peronosporomycetes</taxon>
        <taxon>Peronosporales</taxon>
        <taxon>Peronosporaceae</taxon>
        <taxon>Phytophthora</taxon>
    </lineage>
</organism>
<protein>
    <submittedName>
        <fullName evidence="1">Uncharacterized protein</fullName>
    </submittedName>
</protein>
<evidence type="ECO:0000313" key="2">
    <source>
        <dbReference type="Proteomes" id="UP000704712"/>
    </source>
</evidence>